<feature type="region of interest" description="Disordered" evidence="1">
    <location>
        <begin position="80"/>
        <end position="99"/>
    </location>
</feature>
<dbReference type="PATRIC" id="fig|289376.4.peg.1132"/>
<dbReference type="STRING" id="289376.THEYE_A1154"/>
<evidence type="ECO:0000313" key="3">
    <source>
        <dbReference type="EMBL" id="ACI21660.1"/>
    </source>
</evidence>
<dbReference type="RefSeq" id="WP_012546369.1">
    <property type="nucleotide sequence ID" value="NC_011296.1"/>
</dbReference>
<reference evidence="3 4" key="2">
    <citation type="journal article" date="2015" name="Genome Announc.">
        <title>Genome Sequence of the Sulfate-Reducing Thermophilic Bacterium Thermodesulfovibrio yellowstonii Strain DSM 11347T (Phylum Nitrospirae).</title>
        <authorList>
            <person name="Bhatnagar S."/>
            <person name="Badger J.H."/>
            <person name="Madupu R."/>
            <person name="Khouri H.M."/>
            <person name="O'Connor E.M."/>
            <person name="Robb F.T."/>
            <person name="Ward N.L."/>
            <person name="Eisen J.A."/>
        </authorList>
    </citation>
    <scope>NUCLEOTIDE SEQUENCE [LARGE SCALE GENOMIC DNA]</scope>
    <source>
        <strain evidence="4">ATCC 51303 / DSM 11347 / YP87</strain>
    </source>
</reference>
<dbReference type="KEGG" id="tye:THEYE_A1154"/>
<proteinExistence type="predicted"/>
<feature type="signal peptide" evidence="2">
    <location>
        <begin position="1"/>
        <end position="24"/>
    </location>
</feature>
<feature type="chain" id="PRO_5002839116" description="DUF5666 domain-containing protein" evidence="2">
    <location>
        <begin position="25"/>
        <end position="99"/>
    </location>
</feature>
<protein>
    <recommendedName>
        <fullName evidence="5">DUF5666 domain-containing protein</fullName>
    </recommendedName>
</protein>
<dbReference type="NCBIfam" id="NF040942">
    <property type="entry name" value="hypo_ExtJ"/>
    <property type="match status" value="1"/>
</dbReference>
<dbReference type="Proteomes" id="UP000000718">
    <property type="component" value="Chromosome"/>
</dbReference>
<gene>
    <name evidence="3" type="ordered locus">THEYE_A1154</name>
</gene>
<dbReference type="InParanoid" id="B5YL63"/>
<dbReference type="AlphaFoldDB" id="B5YL63"/>
<sequence>MMKKAIALIVVLTFLLGVAFVSFAAEAKKASEVKGTVTKIEGKKLTIKQADGKEVTVEVKDVKGIKVGDKVTVKDGVVTKDKGKEGTSGSKKKKAVEGC</sequence>
<dbReference type="EnsemblBacteria" id="ACI21660">
    <property type="protein sequence ID" value="ACI21660"/>
    <property type="gene ID" value="THEYE_A1154"/>
</dbReference>
<accession>B5YL63</accession>
<keyword evidence="2" id="KW-0732">Signal</keyword>
<evidence type="ECO:0000256" key="1">
    <source>
        <dbReference type="SAM" id="MobiDB-lite"/>
    </source>
</evidence>
<dbReference type="EMBL" id="CP001147">
    <property type="protein sequence ID" value="ACI21660.1"/>
    <property type="molecule type" value="Genomic_DNA"/>
</dbReference>
<evidence type="ECO:0000256" key="2">
    <source>
        <dbReference type="SAM" id="SignalP"/>
    </source>
</evidence>
<reference evidence="4" key="1">
    <citation type="submission" date="2008-08" db="EMBL/GenBank/DDBJ databases">
        <title>The complete genome sequence of Thermodesulfovibrio yellowstonii strain ATCC 51303 / DSM 11347 / YP87.</title>
        <authorList>
            <person name="Dodson R.J."/>
            <person name="Durkin A.S."/>
            <person name="Wu M."/>
            <person name="Eisen J."/>
            <person name="Sutton G."/>
        </authorList>
    </citation>
    <scope>NUCLEOTIDE SEQUENCE [LARGE SCALE GENOMIC DNA]</scope>
    <source>
        <strain evidence="4">ATCC 51303 / DSM 11347 / YP87</strain>
    </source>
</reference>
<keyword evidence="4" id="KW-1185">Reference proteome</keyword>
<evidence type="ECO:0000313" key="4">
    <source>
        <dbReference type="Proteomes" id="UP000000718"/>
    </source>
</evidence>
<dbReference type="HOGENOM" id="CLU_2319213_0_0_0"/>
<evidence type="ECO:0008006" key="5">
    <source>
        <dbReference type="Google" id="ProtNLM"/>
    </source>
</evidence>
<name>B5YL63_THEYD</name>
<organism evidence="3 4">
    <name type="scientific">Thermodesulfovibrio yellowstonii (strain ATCC 51303 / DSM 11347 / YP87)</name>
    <dbReference type="NCBI Taxonomy" id="289376"/>
    <lineage>
        <taxon>Bacteria</taxon>
        <taxon>Pseudomonadati</taxon>
        <taxon>Nitrospirota</taxon>
        <taxon>Thermodesulfovibrionia</taxon>
        <taxon>Thermodesulfovibrionales</taxon>
        <taxon>Thermodesulfovibrionaceae</taxon>
        <taxon>Thermodesulfovibrio</taxon>
    </lineage>
</organism>
<feature type="compositionally biased region" description="Basic residues" evidence="1">
    <location>
        <begin position="90"/>
        <end position="99"/>
    </location>
</feature>
<dbReference type="OrthoDB" id="9766798at2"/>